<dbReference type="AlphaFoldDB" id="A0A8T0GZN6"/>
<dbReference type="PROSITE" id="PS50863">
    <property type="entry name" value="B3"/>
    <property type="match status" value="1"/>
</dbReference>
<keyword evidence="7" id="KW-1185">Reference proteome</keyword>
<proteinExistence type="predicted"/>
<organism evidence="6 7">
    <name type="scientific">Ceratodon purpureus</name>
    <name type="common">Fire moss</name>
    <name type="synonym">Dicranum purpureum</name>
    <dbReference type="NCBI Taxonomy" id="3225"/>
    <lineage>
        <taxon>Eukaryota</taxon>
        <taxon>Viridiplantae</taxon>
        <taxon>Streptophyta</taxon>
        <taxon>Embryophyta</taxon>
        <taxon>Bryophyta</taxon>
        <taxon>Bryophytina</taxon>
        <taxon>Bryopsida</taxon>
        <taxon>Dicranidae</taxon>
        <taxon>Pseudoditrichales</taxon>
        <taxon>Ditrichaceae</taxon>
        <taxon>Ceratodon</taxon>
    </lineage>
</organism>
<keyword evidence="2" id="KW-0238">DNA-binding</keyword>
<evidence type="ECO:0000256" key="2">
    <source>
        <dbReference type="ARBA" id="ARBA00023125"/>
    </source>
</evidence>
<dbReference type="Proteomes" id="UP000822688">
    <property type="component" value="Chromosome 8"/>
</dbReference>
<gene>
    <name evidence="6" type="ORF">KC19_8G180500</name>
</gene>
<evidence type="ECO:0000256" key="1">
    <source>
        <dbReference type="ARBA" id="ARBA00023015"/>
    </source>
</evidence>
<reference evidence="6" key="1">
    <citation type="submission" date="2020-06" db="EMBL/GenBank/DDBJ databases">
        <title>WGS assembly of Ceratodon purpureus strain R40.</title>
        <authorList>
            <person name="Carey S.B."/>
            <person name="Jenkins J."/>
            <person name="Shu S."/>
            <person name="Lovell J.T."/>
            <person name="Sreedasyam A."/>
            <person name="Maumus F."/>
            <person name="Tiley G.P."/>
            <person name="Fernandez-Pozo N."/>
            <person name="Barry K."/>
            <person name="Chen C."/>
            <person name="Wang M."/>
            <person name="Lipzen A."/>
            <person name="Daum C."/>
            <person name="Saski C.A."/>
            <person name="Payton A.C."/>
            <person name="Mcbreen J.C."/>
            <person name="Conrad R.E."/>
            <person name="Kollar L.M."/>
            <person name="Olsson S."/>
            <person name="Huttunen S."/>
            <person name="Landis J.B."/>
            <person name="Wickett N.J."/>
            <person name="Johnson M.G."/>
            <person name="Rensing S.A."/>
            <person name="Grimwood J."/>
            <person name="Schmutz J."/>
            <person name="Mcdaniel S.F."/>
        </authorList>
    </citation>
    <scope>NUCLEOTIDE SEQUENCE</scope>
    <source>
        <strain evidence="6">R40</strain>
    </source>
</reference>
<evidence type="ECO:0000259" key="5">
    <source>
        <dbReference type="PROSITE" id="PS50863"/>
    </source>
</evidence>
<accession>A0A8T0GZN6</accession>
<dbReference type="SUPFAM" id="SSF101936">
    <property type="entry name" value="DNA-binding pseudobarrel domain"/>
    <property type="match status" value="1"/>
</dbReference>
<evidence type="ECO:0000256" key="3">
    <source>
        <dbReference type="ARBA" id="ARBA00023163"/>
    </source>
</evidence>
<sequence>MRYVYQEVAKCGEHKRIVAMFETWPMIFFKDIPVAFTEEYTEVYGELSEVRLERAFGDKVWPVVMKKPGVGGAMNLLFLHGYDGWRKFFEENGVKEGDILVFQVIEKSRFIV</sequence>
<dbReference type="InterPro" id="IPR015300">
    <property type="entry name" value="DNA-bd_pseudobarrel_sf"/>
</dbReference>
<keyword evidence="1" id="KW-0805">Transcription regulation</keyword>
<dbReference type="Pfam" id="PF02362">
    <property type="entry name" value="B3"/>
    <property type="match status" value="1"/>
</dbReference>
<evidence type="ECO:0000313" key="7">
    <source>
        <dbReference type="Proteomes" id="UP000822688"/>
    </source>
</evidence>
<dbReference type="EMBL" id="CM026429">
    <property type="protein sequence ID" value="KAG0565301.1"/>
    <property type="molecule type" value="Genomic_DNA"/>
</dbReference>
<evidence type="ECO:0000256" key="4">
    <source>
        <dbReference type="ARBA" id="ARBA00023242"/>
    </source>
</evidence>
<dbReference type="GO" id="GO:0003677">
    <property type="term" value="F:DNA binding"/>
    <property type="evidence" value="ECO:0007669"/>
    <property type="project" value="UniProtKB-KW"/>
</dbReference>
<keyword evidence="4" id="KW-0539">Nucleus</keyword>
<evidence type="ECO:0000313" key="6">
    <source>
        <dbReference type="EMBL" id="KAG0565301.1"/>
    </source>
</evidence>
<dbReference type="Gene3D" id="2.40.330.10">
    <property type="entry name" value="DNA-binding pseudobarrel domain"/>
    <property type="match status" value="1"/>
</dbReference>
<name>A0A8T0GZN6_CERPU</name>
<comment type="caution">
    <text evidence="6">The sequence shown here is derived from an EMBL/GenBank/DDBJ whole genome shotgun (WGS) entry which is preliminary data.</text>
</comment>
<keyword evidence="3" id="KW-0804">Transcription</keyword>
<dbReference type="CDD" id="cd10017">
    <property type="entry name" value="B3_DNA"/>
    <property type="match status" value="1"/>
</dbReference>
<protein>
    <recommendedName>
        <fullName evidence="5">TF-B3 domain-containing protein</fullName>
    </recommendedName>
</protein>
<dbReference type="InterPro" id="IPR003340">
    <property type="entry name" value="B3_DNA-bd"/>
</dbReference>
<feature type="domain" description="TF-B3" evidence="5">
    <location>
        <begin position="32"/>
        <end position="112"/>
    </location>
</feature>